<comment type="caution">
    <text evidence="1">The sequence shown here is derived from an EMBL/GenBank/DDBJ whole genome shotgun (WGS) entry which is preliminary data.</text>
</comment>
<dbReference type="Proteomes" id="UP001500751">
    <property type="component" value="Unassembled WGS sequence"/>
</dbReference>
<protein>
    <recommendedName>
        <fullName evidence="3">YtxH domain-containing protein</fullName>
    </recommendedName>
</protein>
<proteinExistence type="predicted"/>
<gene>
    <name evidence="1" type="ORF">GCM10009839_66370</name>
</gene>
<name>A0ABN2V3N3_9ACTN</name>
<sequence>MKRAMTLATGLAVGYVAGAHAGRERYEQIKRKAHDISQQPTVADARASLREHATSATKTVADKVTDVASGLVHKIHGPGEEEPAVAAINSTSVLPGTATGGYPSV</sequence>
<organism evidence="1 2">
    <name type="scientific">Catenulispora yoronensis</name>
    <dbReference type="NCBI Taxonomy" id="450799"/>
    <lineage>
        <taxon>Bacteria</taxon>
        <taxon>Bacillati</taxon>
        <taxon>Actinomycetota</taxon>
        <taxon>Actinomycetes</taxon>
        <taxon>Catenulisporales</taxon>
        <taxon>Catenulisporaceae</taxon>
        <taxon>Catenulispora</taxon>
    </lineage>
</organism>
<evidence type="ECO:0008006" key="3">
    <source>
        <dbReference type="Google" id="ProtNLM"/>
    </source>
</evidence>
<evidence type="ECO:0000313" key="1">
    <source>
        <dbReference type="EMBL" id="GAA2050566.1"/>
    </source>
</evidence>
<dbReference type="RefSeq" id="WP_344669645.1">
    <property type="nucleotide sequence ID" value="NZ_BAAAQN010000049.1"/>
</dbReference>
<dbReference type="EMBL" id="BAAAQN010000049">
    <property type="protein sequence ID" value="GAA2050566.1"/>
    <property type="molecule type" value="Genomic_DNA"/>
</dbReference>
<accession>A0ABN2V3N3</accession>
<evidence type="ECO:0000313" key="2">
    <source>
        <dbReference type="Proteomes" id="UP001500751"/>
    </source>
</evidence>
<keyword evidence="2" id="KW-1185">Reference proteome</keyword>
<reference evidence="2" key="1">
    <citation type="journal article" date="2019" name="Int. J. Syst. Evol. Microbiol.">
        <title>The Global Catalogue of Microorganisms (GCM) 10K type strain sequencing project: providing services to taxonomists for standard genome sequencing and annotation.</title>
        <authorList>
            <consortium name="The Broad Institute Genomics Platform"/>
            <consortium name="The Broad Institute Genome Sequencing Center for Infectious Disease"/>
            <person name="Wu L."/>
            <person name="Ma J."/>
        </authorList>
    </citation>
    <scope>NUCLEOTIDE SEQUENCE [LARGE SCALE GENOMIC DNA]</scope>
    <source>
        <strain evidence="2">JCM 16014</strain>
    </source>
</reference>